<protein>
    <submittedName>
        <fullName evidence="2">Uncharacterized protein</fullName>
    </submittedName>
</protein>
<reference evidence="2" key="1">
    <citation type="submission" date="2019-08" db="EMBL/GenBank/DDBJ databases">
        <authorList>
            <person name="Kucharzyk K."/>
            <person name="Murdoch R.W."/>
            <person name="Higgins S."/>
            <person name="Loffler F."/>
        </authorList>
    </citation>
    <scope>NUCLEOTIDE SEQUENCE</scope>
</reference>
<evidence type="ECO:0000256" key="1">
    <source>
        <dbReference type="SAM" id="MobiDB-lite"/>
    </source>
</evidence>
<feature type="compositionally biased region" description="Basic and acidic residues" evidence="1">
    <location>
        <begin position="50"/>
        <end position="67"/>
    </location>
</feature>
<feature type="region of interest" description="Disordered" evidence="1">
    <location>
        <begin position="50"/>
        <end position="69"/>
    </location>
</feature>
<gene>
    <name evidence="2" type="ORF">SDC9_148171</name>
</gene>
<proteinExistence type="predicted"/>
<accession>A0A645EK87</accession>
<dbReference type="AlphaFoldDB" id="A0A645EK87"/>
<evidence type="ECO:0000313" key="2">
    <source>
        <dbReference type="EMBL" id="MPN00973.1"/>
    </source>
</evidence>
<name>A0A645EK87_9ZZZZ</name>
<comment type="caution">
    <text evidence="2">The sequence shown here is derived from an EMBL/GenBank/DDBJ whole genome shotgun (WGS) entry which is preliminary data.</text>
</comment>
<dbReference type="EMBL" id="VSSQ01047003">
    <property type="protein sequence ID" value="MPN00973.1"/>
    <property type="molecule type" value="Genomic_DNA"/>
</dbReference>
<sequence>MLHTPYKNGQSQKTIDDRGYSTEVEDIQLEHTVEFVVHRILLKIYCSSHSDGKGEDEGDHDDPKRAQESGAYPCIQRICRLVRGKE</sequence>
<organism evidence="2">
    <name type="scientific">bioreactor metagenome</name>
    <dbReference type="NCBI Taxonomy" id="1076179"/>
    <lineage>
        <taxon>unclassified sequences</taxon>
        <taxon>metagenomes</taxon>
        <taxon>ecological metagenomes</taxon>
    </lineage>
</organism>